<dbReference type="PANTHER" id="PTHR47354:SF3">
    <property type="entry name" value="OXIDOREDUCTASE-RELATED"/>
    <property type="match status" value="1"/>
</dbReference>
<dbReference type="Gene3D" id="2.40.30.10">
    <property type="entry name" value="Translation factors"/>
    <property type="match status" value="1"/>
</dbReference>
<dbReference type="PROSITE" id="PS51085">
    <property type="entry name" value="2FE2S_FER_2"/>
    <property type="match status" value="1"/>
</dbReference>
<dbReference type="PRINTS" id="PR00406">
    <property type="entry name" value="CYTB5RDTASE"/>
</dbReference>
<evidence type="ECO:0000313" key="3">
    <source>
        <dbReference type="EMBL" id="OOV85388.1"/>
    </source>
</evidence>
<evidence type="ECO:0000259" key="2">
    <source>
        <dbReference type="PROSITE" id="PS51384"/>
    </source>
</evidence>
<organism evidence="3 4">
    <name type="scientific">Acinetobacter amyesii</name>
    <dbReference type="NCBI Taxonomy" id="2942470"/>
    <lineage>
        <taxon>Bacteria</taxon>
        <taxon>Pseudomonadati</taxon>
        <taxon>Pseudomonadota</taxon>
        <taxon>Gammaproteobacteria</taxon>
        <taxon>Moraxellales</taxon>
        <taxon>Moraxellaceae</taxon>
        <taxon>Acinetobacter</taxon>
    </lineage>
</organism>
<feature type="domain" description="2Fe-2S ferredoxin-type" evidence="1">
    <location>
        <begin position="273"/>
        <end position="355"/>
    </location>
</feature>
<gene>
    <name evidence="3" type="ORF">B1202_01685</name>
</gene>
<dbReference type="EMBL" id="MVKX01000001">
    <property type="protein sequence ID" value="OOV85388.1"/>
    <property type="molecule type" value="Genomic_DNA"/>
</dbReference>
<keyword evidence="4" id="KW-1185">Reference proteome</keyword>
<dbReference type="SUPFAM" id="SSF63380">
    <property type="entry name" value="Riboflavin synthase domain-like"/>
    <property type="match status" value="1"/>
</dbReference>
<evidence type="ECO:0000259" key="1">
    <source>
        <dbReference type="PROSITE" id="PS51085"/>
    </source>
</evidence>
<accession>A0A1T1H6B2</accession>
<dbReference type="Gene3D" id="3.40.50.80">
    <property type="entry name" value="Nucleotide-binding domain of ferredoxin-NADP reductase (FNR) module"/>
    <property type="match status" value="1"/>
</dbReference>
<dbReference type="PANTHER" id="PTHR47354">
    <property type="entry name" value="NADH OXIDOREDUCTASE HCR"/>
    <property type="match status" value="1"/>
</dbReference>
<dbReference type="Pfam" id="PF00111">
    <property type="entry name" value="Fer2"/>
    <property type="match status" value="1"/>
</dbReference>
<name>A0A1T1H6B2_9GAMM</name>
<dbReference type="GO" id="GO:0051536">
    <property type="term" value="F:iron-sulfur cluster binding"/>
    <property type="evidence" value="ECO:0007669"/>
    <property type="project" value="InterPro"/>
</dbReference>
<dbReference type="InterPro" id="IPR036010">
    <property type="entry name" value="2Fe-2S_ferredoxin-like_sf"/>
</dbReference>
<dbReference type="InterPro" id="IPR001433">
    <property type="entry name" value="OxRdtase_FAD/NAD-bd"/>
</dbReference>
<dbReference type="SUPFAM" id="SSF54292">
    <property type="entry name" value="2Fe-2S ferredoxin-like"/>
    <property type="match status" value="1"/>
</dbReference>
<dbReference type="InterPro" id="IPR017927">
    <property type="entry name" value="FAD-bd_FR_type"/>
</dbReference>
<dbReference type="Pfam" id="PF00175">
    <property type="entry name" value="NAD_binding_1"/>
    <property type="match status" value="1"/>
</dbReference>
<dbReference type="GO" id="GO:0016491">
    <property type="term" value="F:oxidoreductase activity"/>
    <property type="evidence" value="ECO:0007669"/>
    <property type="project" value="InterPro"/>
</dbReference>
<dbReference type="PROSITE" id="PS51384">
    <property type="entry name" value="FAD_FR"/>
    <property type="match status" value="1"/>
</dbReference>
<dbReference type="Pfam" id="PF00970">
    <property type="entry name" value="FAD_binding_6"/>
    <property type="match status" value="1"/>
</dbReference>
<dbReference type="AlphaFoldDB" id="A0A1T1H6B2"/>
<dbReference type="CDD" id="cd00207">
    <property type="entry name" value="fer2"/>
    <property type="match status" value="1"/>
</dbReference>
<dbReference type="InterPro" id="IPR017938">
    <property type="entry name" value="Riboflavin_synthase-like_b-brl"/>
</dbReference>
<proteinExistence type="predicted"/>
<sequence length="355" mass="39156">MHVLEKAKKPLNALKDSVVDVNAVNFWLQKFNPLWSGNQALGKIVQKENAANEMVSLTIQVNRLFKIGEAGQHHPVFARVNGIRYERTYSLTQLDDQHVLLSVKKVNTGIVSTWLVEQAQVGDILEFGQPFGDMTLVSNSTPLLLLAAGSGITPMLSLLKAMSKTKQIAEQPIQLMYWVKYHDDAAFKLRFEALANQYPNFKFQIFFTQEDVAEPRLNAAHAAQINNIEHSTVFACGPSGFVTQAEALFDHAQCFMSEAFSMSPIATDEIGFVNVTLTQSNKTISIPKGQSILASLEQQNIKPNHGCRMGICNKCACNKVEGSTKNMVNGSQNTEPGNLLKICVNSAQSDLVIDL</sequence>
<dbReference type="InterPro" id="IPR039261">
    <property type="entry name" value="FNR_nucleotide-bd"/>
</dbReference>
<dbReference type="InterPro" id="IPR008333">
    <property type="entry name" value="Cbr1-like_FAD-bd_dom"/>
</dbReference>
<dbReference type="CDD" id="cd06216">
    <property type="entry name" value="FNR_iron_sulfur_binding_2"/>
    <property type="match status" value="1"/>
</dbReference>
<dbReference type="Gene3D" id="3.10.20.30">
    <property type="match status" value="1"/>
</dbReference>
<reference evidence="3 4" key="1">
    <citation type="submission" date="2017-02" db="EMBL/GenBank/DDBJ databases">
        <title>Acinetobacter sp. ANC 4945, whole genome shotgun sequencing project.</title>
        <authorList>
            <person name="Radolfova-Krizova L."/>
            <person name="Al Atrouni A."/>
            <person name="Nemec A."/>
        </authorList>
    </citation>
    <scope>NUCLEOTIDE SEQUENCE [LARGE SCALE GENOMIC DNA]</scope>
    <source>
        <strain evidence="3 4">ANC 4945</strain>
    </source>
</reference>
<evidence type="ECO:0000313" key="4">
    <source>
        <dbReference type="Proteomes" id="UP000191160"/>
    </source>
</evidence>
<comment type="caution">
    <text evidence="3">The sequence shown here is derived from an EMBL/GenBank/DDBJ whole genome shotgun (WGS) entry which is preliminary data.</text>
</comment>
<dbReference type="InterPro" id="IPR001041">
    <property type="entry name" value="2Fe-2S_ferredoxin-type"/>
</dbReference>
<dbReference type="InterPro" id="IPR050415">
    <property type="entry name" value="MRET"/>
</dbReference>
<dbReference type="RefSeq" id="WP_078188802.1">
    <property type="nucleotide sequence ID" value="NZ_JAMCOZ010000010.1"/>
</dbReference>
<dbReference type="Proteomes" id="UP000191160">
    <property type="component" value="Unassembled WGS sequence"/>
</dbReference>
<protein>
    <submittedName>
        <fullName evidence="3">Oxidoreductase</fullName>
    </submittedName>
</protein>
<dbReference type="SUPFAM" id="SSF52343">
    <property type="entry name" value="Ferredoxin reductase-like, C-terminal NADP-linked domain"/>
    <property type="match status" value="1"/>
</dbReference>
<dbReference type="InterPro" id="IPR012675">
    <property type="entry name" value="Beta-grasp_dom_sf"/>
</dbReference>
<feature type="domain" description="FAD-binding FR-type" evidence="2">
    <location>
        <begin position="37"/>
        <end position="137"/>
    </location>
</feature>